<dbReference type="Proteomes" id="UP000229433">
    <property type="component" value="Unassembled WGS sequence"/>
</dbReference>
<evidence type="ECO:0000259" key="5">
    <source>
        <dbReference type="PROSITE" id="PS50072"/>
    </source>
</evidence>
<feature type="region of interest" description="Disordered" evidence="4">
    <location>
        <begin position="23"/>
        <end position="49"/>
    </location>
</feature>
<organism evidence="6 7">
    <name type="scientific">Leeuwenhoekiella nanhaiensis</name>
    <dbReference type="NCBI Taxonomy" id="1655491"/>
    <lineage>
        <taxon>Bacteria</taxon>
        <taxon>Pseudomonadati</taxon>
        <taxon>Bacteroidota</taxon>
        <taxon>Flavobacteriia</taxon>
        <taxon>Flavobacteriales</taxon>
        <taxon>Flavobacteriaceae</taxon>
        <taxon>Leeuwenhoekiella</taxon>
    </lineage>
</organism>
<dbReference type="OrthoDB" id="9807797at2"/>
<comment type="catalytic activity">
    <reaction evidence="3">
        <text>[protein]-peptidylproline (omega=180) = [protein]-peptidylproline (omega=0)</text>
        <dbReference type="Rhea" id="RHEA:16237"/>
        <dbReference type="Rhea" id="RHEA-COMP:10747"/>
        <dbReference type="Rhea" id="RHEA-COMP:10748"/>
        <dbReference type="ChEBI" id="CHEBI:83833"/>
        <dbReference type="ChEBI" id="CHEBI:83834"/>
        <dbReference type="EC" id="5.2.1.8"/>
    </reaction>
</comment>
<dbReference type="InterPro" id="IPR002130">
    <property type="entry name" value="Cyclophilin-type_PPIase_dom"/>
</dbReference>
<dbReference type="InterPro" id="IPR029000">
    <property type="entry name" value="Cyclophilin-like_dom_sf"/>
</dbReference>
<dbReference type="GO" id="GO:0003755">
    <property type="term" value="F:peptidyl-prolyl cis-trans isomerase activity"/>
    <property type="evidence" value="ECO:0007669"/>
    <property type="project" value="UniProtKB-UniRule"/>
</dbReference>
<dbReference type="PANTHER" id="PTHR45625:SF4">
    <property type="entry name" value="PEPTIDYLPROLYL ISOMERASE DOMAIN AND WD REPEAT-CONTAINING PROTEIN 1"/>
    <property type="match status" value="1"/>
</dbReference>
<comment type="function">
    <text evidence="3">PPIases accelerate the folding of proteins. It catalyzes the cis-trans isomerization of proline imidic peptide bonds in oligopeptides.</text>
</comment>
<dbReference type="Pfam" id="PF00160">
    <property type="entry name" value="Pro_isomerase"/>
    <property type="match status" value="1"/>
</dbReference>
<keyword evidence="1 3" id="KW-0697">Rotamase</keyword>
<dbReference type="InterPro" id="IPR044666">
    <property type="entry name" value="Cyclophilin_A-like"/>
</dbReference>
<reference evidence="6 7" key="1">
    <citation type="submission" date="2017-08" db="EMBL/GenBank/DDBJ databases">
        <title>The whole genome shortgun sequences of strain Leeuwenhoekiella nanhaiensis G18 from the South China Sea.</title>
        <authorList>
            <person name="Liu Q."/>
        </authorList>
    </citation>
    <scope>NUCLEOTIDE SEQUENCE [LARGE SCALE GENOMIC DNA]</scope>
    <source>
        <strain evidence="6 7">G18</strain>
    </source>
</reference>
<sequence length="242" mass="27664">MRQYIRLSLLALVLVMAGCEDKKSKEKETQTEVTEKTRDSTAEDKAKAQNEKLKKKAGSIIESQAELIPFLTEYGKKNPENRVRITTKYGDIEIELFRDTPLHRANFILLVKQGYFEDTMIHRNALDFVVQGGNSDGYETPRKRMRIGNYLIPNEASPAHPHVRGAFSAAKYTEQNISDASSPFEWFIVVPERGAHHLDGEHTVFGRVTKGMDVVDQINKVEVDDNEWPIENIYLEKVELIK</sequence>
<evidence type="ECO:0000256" key="1">
    <source>
        <dbReference type="ARBA" id="ARBA00023110"/>
    </source>
</evidence>
<evidence type="ECO:0000313" key="6">
    <source>
        <dbReference type="EMBL" id="PHQ30303.1"/>
    </source>
</evidence>
<dbReference type="SUPFAM" id="SSF50891">
    <property type="entry name" value="Cyclophilin-like"/>
    <property type="match status" value="1"/>
</dbReference>
<comment type="similarity">
    <text evidence="3">Belongs to the cyclophilin-type PPIase family.</text>
</comment>
<keyword evidence="2 3" id="KW-0413">Isomerase</keyword>
<gene>
    <name evidence="6" type="ORF">CJ305_04890</name>
</gene>
<proteinExistence type="inferred from homology"/>
<evidence type="ECO:0000256" key="2">
    <source>
        <dbReference type="ARBA" id="ARBA00023235"/>
    </source>
</evidence>
<protein>
    <recommendedName>
        <fullName evidence="3">Peptidyl-prolyl cis-trans isomerase</fullName>
        <shortName evidence="3">PPIase</shortName>
        <ecNumber evidence="3">5.2.1.8</ecNumber>
    </recommendedName>
</protein>
<dbReference type="PROSITE" id="PS51257">
    <property type="entry name" value="PROKAR_LIPOPROTEIN"/>
    <property type="match status" value="1"/>
</dbReference>
<evidence type="ECO:0000313" key="7">
    <source>
        <dbReference type="Proteomes" id="UP000229433"/>
    </source>
</evidence>
<evidence type="ECO:0000256" key="3">
    <source>
        <dbReference type="RuleBase" id="RU363019"/>
    </source>
</evidence>
<dbReference type="CDD" id="cd00317">
    <property type="entry name" value="cyclophilin"/>
    <property type="match status" value="1"/>
</dbReference>
<dbReference type="PROSITE" id="PS50072">
    <property type="entry name" value="CSA_PPIASE_2"/>
    <property type="match status" value="1"/>
</dbReference>
<dbReference type="PRINTS" id="PR00153">
    <property type="entry name" value="CSAPPISMRASE"/>
</dbReference>
<accession>A0A2G1VU38</accession>
<dbReference type="AlphaFoldDB" id="A0A2G1VU38"/>
<dbReference type="EMBL" id="NQXA01000002">
    <property type="protein sequence ID" value="PHQ30303.1"/>
    <property type="molecule type" value="Genomic_DNA"/>
</dbReference>
<comment type="caution">
    <text evidence="6">The sequence shown here is derived from an EMBL/GenBank/DDBJ whole genome shotgun (WGS) entry which is preliminary data.</text>
</comment>
<dbReference type="PANTHER" id="PTHR45625">
    <property type="entry name" value="PEPTIDYL-PROLYL CIS-TRANS ISOMERASE-RELATED"/>
    <property type="match status" value="1"/>
</dbReference>
<dbReference type="EC" id="5.2.1.8" evidence="3"/>
<name>A0A2G1VU38_9FLAO</name>
<keyword evidence="7" id="KW-1185">Reference proteome</keyword>
<evidence type="ECO:0000256" key="4">
    <source>
        <dbReference type="SAM" id="MobiDB-lite"/>
    </source>
</evidence>
<feature type="domain" description="PPIase cyclophilin-type" evidence="5">
    <location>
        <begin position="90"/>
        <end position="240"/>
    </location>
</feature>
<dbReference type="Gene3D" id="2.40.100.10">
    <property type="entry name" value="Cyclophilin-like"/>
    <property type="match status" value="1"/>
</dbReference>
<dbReference type="RefSeq" id="WP_099645137.1">
    <property type="nucleotide sequence ID" value="NZ_KZ319288.1"/>
</dbReference>